<gene>
    <name evidence="5" type="ORF">DW007_11835</name>
    <name evidence="2" type="ORF">ERS852490_02827</name>
    <name evidence="3" type="ORF">ERS852492_02702</name>
    <name evidence="4" type="ORF">GKE48_03865</name>
</gene>
<reference evidence="5 8" key="2">
    <citation type="submission" date="2018-08" db="EMBL/GenBank/DDBJ databases">
        <title>A genome reference for cultivated species of the human gut microbiota.</title>
        <authorList>
            <person name="Zou Y."/>
            <person name="Xue W."/>
            <person name="Luo G."/>
        </authorList>
    </citation>
    <scope>NUCLEOTIDE SEQUENCE [LARGE SCALE GENOMIC DNA]</scope>
    <source>
        <strain evidence="5 8">AF36-7BH</strain>
    </source>
</reference>
<evidence type="ECO:0000313" key="8">
    <source>
        <dbReference type="Proteomes" id="UP000285201"/>
    </source>
</evidence>
<proteinExistence type="predicted"/>
<evidence type="ECO:0000313" key="9">
    <source>
        <dbReference type="Proteomes" id="UP000481964"/>
    </source>
</evidence>
<dbReference type="EMBL" id="WKRD01000002">
    <property type="protein sequence ID" value="MSC56592.1"/>
    <property type="molecule type" value="Genomic_DNA"/>
</dbReference>
<keyword evidence="1" id="KW-0472">Membrane</keyword>
<dbReference type="Pfam" id="PF14584">
    <property type="entry name" value="DUF4446"/>
    <property type="match status" value="1"/>
</dbReference>
<evidence type="ECO:0000313" key="4">
    <source>
        <dbReference type="EMBL" id="MSC56592.1"/>
    </source>
</evidence>
<evidence type="ECO:0000313" key="6">
    <source>
        <dbReference type="Proteomes" id="UP000095621"/>
    </source>
</evidence>
<dbReference type="Proteomes" id="UP000481964">
    <property type="component" value="Unassembled WGS sequence"/>
</dbReference>
<dbReference type="Proteomes" id="UP000095780">
    <property type="component" value="Unassembled WGS sequence"/>
</dbReference>
<sequence>MLDVFGLFKVDTLYVVIGLLVITIAAIVLAIVAICKACAMTKKYEMMMEGSDGKSMEKMVRKYTDDIINLQKTSEDNTEAIKDIYEKMQLTFQKVGVNKYDAFHEMGGKLSFALCMLDKKDNGYVVNVMHSNDGCFAYIKEIVNGKSYIELGKEEEKAVKQALAGRMGDEELSKEINDLMQKDKM</sequence>
<dbReference type="EMBL" id="QROY01000011">
    <property type="protein sequence ID" value="RHL66362.1"/>
    <property type="molecule type" value="Genomic_DNA"/>
</dbReference>
<evidence type="ECO:0000313" key="3">
    <source>
        <dbReference type="EMBL" id="CUQ90554.1"/>
    </source>
</evidence>
<dbReference type="OrthoDB" id="5244042at2"/>
<evidence type="ECO:0000313" key="5">
    <source>
        <dbReference type="EMBL" id="RHL66362.1"/>
    </source>
</evidence>
<dbReference type="AlphaFoldDB" id="A0A174ZTI0"/>
<accession>A0A174ZTI0</accession>
<feature type="transmembrane region" description="Helical" evidence="1">
    <location>
        <begin position="12"/>
        <end position="39"/>
    </location>
</feature>
<reference evidence="6 7" key="1">
    <citation type="submission" date="2015-09" db="EMBL/GenBank/DDBJ databases">
        <authorList>
            <consortium name="Pathogen Informatics"/>
        </authorList>
    </citation>
    <scope>NUCLEOTIDE SEQUENCE [LARGE SCALE GENOMIC DNA]</scope>
    <source>
        <strain evidence="2 6">2789STDY5834875</strain>
        <strain evidence="3 7">2789STDY5834878</strain>
    </source>
</reference>
<name>A0A174ZTI0_9FIRM</name>
<evidence type="ECO:0000256" key="1">
    <source>
        <dbReference type="SAM" id="Phobius"/>
    </source>
</evidence>
<organism evidence="3 7">
    <name type="scientific">Lachnospira eligens</name>
    <dbReference type="NCBI Taxonomy" id="39485"/>
    <lineage>
        <taxon>Bacteria</taxon>
        <taxon>Bacillati</taxon>
        <taxon>Bacillota</taxon>
        <taxon>Clostridia</taxon>
        <taxon>Lachnospirales</taxon>
        <taxon>Lachnospiraceae</taxon>
        <taxon>Lachnospira</taxon>
    </lineage>
</organism>
<evidence type="ECO:0000313" key="2">
    <source>
        <dbReference type="EMBL" id="CUQ79164.1"/>
    </source>
</evidence>
<dbReference type="RefSeq" id="WP_055216603.1">
    <property type="nucleotide sequence ID" value="NZ_CABIXW010000009.1"/>
</dbReference>
<dbReference type="EMBL" id="CZBV01000009">
    <property type="protein sequence ID" value="CUQ90554.1"/>
    <property type="molecule type" value="Genomic_DNA"/>
</dbReference>
<protein>
    <submittedName>
        <fullName evidence="4">DUF4446 family protein</fullName>
    </submittedName>
</protein>
<keyword evidence="1" id="KW-1133">Transmembrane helix</keyword>
<reference evidence="4 9" key="3">
    <citation type="journal article" date="2019" name="Nat. Med.">
        <title>A library of human gut bacterial isolates paired with longitudinal multiomics data enables mechanistic microbiome research.</title>
        <authorList>
            <person name="Poyet M."/>
            <person name="Groussin M."/>
            <person name="Gibbons S.M."/>
            <person name="Avila-Pacheco J."/>
            <person name="Jiang X."/>
            <person name="Kearney S.M."/>
            <person name="Perrotta A.R."/>
            <person name="Berdy B."/>
            <person name="Zhao S."/>
            <person name="Lieberman T.D."/>
            <person name="Swanson P.K."/>
            <person name="Smith M."/>
            <person name="Roesemann S."/>
            <person name="Alexander J.E."/>
            <person name="Rich S.A."/>
            <person name="Livny J."/>
            <person name="Vlamakis H."/>
            <person name="Clish C."/>
            <person name="Bullock K."/>
            <person name="Deik A."/>
            <person name="Scott J."/>
            <person name="Pierce K.A."/>
            <person name="Xavier R.J."/>
            <person name="Alm E.J."/>
        </authorList>
    </citation>
    <scope>NUCLEOTIDE SEQUENCE [LARGE SCALE GENOMIC DNA]</scope>
    <source>
        <strain evidence="4 9">BIOML-A1</strain>
    </source>
</reference>
<keyword evidence="1" id="KW-0812">Transmembrane</keyword>
<dbReference type="Proteomes" id="UP000095621">
    <property type="component" value="Unassembled WGS sequence"/>
</dbReference>
<evidence type="ECO:0000313" key="7">
    <source>
        <dbReference type="Proteomes" id="UP000095780"/>
    </source>
</evidence>
<dbReference type="EMBL" id="CZBU01000007">
    <property type="protein sequence ID" value="CUQ79164.1"/>
    <property type="molecule type" value="Genomic_DNA"/>
</dbReference>
<dbReference type="InterPro" id="IPR027981">
    <property type="entry name" value="DUF4446"/>
</dbReference>
<dbReference type="Proteomes" id="UP000285201">
    <property type="component" value="Unassembled WGS sequence"/>
</dbReference>